<keyword evidence="2 5" id="KW-0597">Phosphoprotein</keyword>
<dbReference type="Pfam" id="PF02597">
    <property type="entry name" value="ThiS"/>
    <property type="match status" value="1"/>
</dbReference>
<evidence type="ECO:0000256" key="1">
    <source>
        <dbReference type="ARBA" id="ARBA00022490"/>
    </source>
</evidence>
<evidence type="ECO:0000256" key="4">
    <source>
        <dbReference type="ARBA" id="ARBA00023150"/>
    </source>
</evidence>
<dbReference type="HAMAP" id="MF_03051">
    <property type="entry name" value="MOCS2A"/>
    <property type="match status" value="1"/>
</dbReference>
<dbReference type="InterPro" id="IPR028887">
    <property type="entry name" value="MOCS2A_euk"/>
</dbReference>
<dbReference type="SUPFAM" id="SSF54285">
    <property type="entry name" value="MoaD/ThiS"/>
    <property type="match status" value="1"/>
</dbReference>
<dbReference type="Proteomes" id="UP001590951">
    <property type="component" value="Unassembled WGS sequence"/>
</dbReference>
<evidence type="ECO:0000313" key="6">
    <source>
        <dbReference type="EMBL" id="KAL2057057.1"/>
    </source>
</evidence>
<comment type="pathway">
    <text evidence="5">Cofactor biosynthesis; molybdopterin biosynthesis.</text>
</comment>
<dbReference type="EMBL" id="JBHFEH010000006">
    <property type="protein sequence ID" value="KAL2057057.1"/>
    <property type="molecule type" value="Genomic_DNA"/>
</dbReference>
<comment type="similarity">
    <text evidence="5">Belongs to the MoaD family. MOCS2A subfamily.</text>
</comment>
<comment type="PTM">
    <text evidence="5">C-terminal thiocarboxylation occurs in 2 steps, it is first acyl-adenylated (-COAMP) via the hesA/moeB/thiF part of UBA4, then thiocarboxylated (-COSH) via the rhodanese domain of UBA4.</text>
</comment>
<evidence type="ECO:0000313" key="7">
    <source>
        <dbReference type="Proteomes" id="UP001590951"/>
    </source>
</evidence>
<feature type="modified residue" description="Glycyl adenylate; alternate" evidence="5">
    <location>
        <position position="101"/>
    </location>
</feature>
<evidence type="ECO:0000256" key="5">
    <source>
        <dbReference type="HAMAP-Rule" id="MF_03051"/>
    </source>
</evidence>
<reference evidence="6 7" key="1">
    <citation type="submission" date="2024-09" db="EMBL/GenBank/DDBJ databases">
        <title>Rethinking Asexuality: The Enigmatic Case of Functional Sexual Genes in Lepraria (Stereocaulaceae).</title>
        <authorList>
            <person name="Doellman M."/>
            <person name="Sun Y."/>
            <person name="Barcenas-Pena A."/>
            <person name="Lumbsch H.T."/>
            <person name="Grewe F."/>
        </authorList>
    </citation>
    <scope>NUCLEOTIDE SEQUENCE [LARGE SCALE GENOMIC DNA]</scope>
    <source>
        <strain evidence="6 7">Grewe 0041</strain>
    </source>
</reference>
<evidence type="ECO:0000256" key="3">
    <source>
        <dbReference type="ARBA" id="ARBA00022741"/>
    </source>
</evidence>
<organism evidence="6 7">
    <name type="scientific">Lepraria finkii</name>
    <dbReference type="NCBI Taxonomy" id="1340010"/>
    <lineage>
        <taxon>Eukaryota</taxon>
        <taxon>Fungi</taxon>
        <taxon>Dikarya</taxon>
        <taxon>Ascomycota</taxon>
        <taxon>Pezizomycotina</taxon>
        <taxon>Lecanoromycetes</taxon>
        <taxon>OSLEUM clade</taxon>
        <taxon>Lecanoromycetidae</taxon>
        <taxon>Lecanorales</taxon>
        <taxon>Lecanorineae</taxon>
        <taxon>Stereocaulaceae</taxon>
        <taxon>Lepraria</taxon>
    </lineage>
</organism>
<keyword evidence="7" id="KW-1185">Reference proteome</keyword>
<dbReference type="PANTHER" id="PTHR33359:SF1">
    <property type="entry name" value="MOLYBDOPTERIN SYNTHASE SULFUR CARRIER SUBUNIT"/>
    <property type="match status" value="1"/>
</dbReference>
<comment type="caution">
    <text evidence="6">The sequence shown here is derived from an EMBL/GenBank/DDBJ whole genome shotgun (WGS) entry which is preliminary data.</text>
</comment>
<dbReference type="InterPro" id="IPR012675">
    <property type="entry name" value="Beta-grasp_dom_sf"/>
</dbReference>
<dbReference type="PANTHER" id="PTHR33359">
    <property type="entry name" value="MOLYBDOPTERIN SYNTHASE SULFUR CARRIER SUBUNIT"/>
    <property type="match status" value="1"/>
</dbReference>
<dbReference type="CDD" id="cd00754">
    <property type="entry name" value="Ubl_MoaD"/>
    <property type="match status" value="1"/>
</dbReference>
<name>A0ABR4BGV7_9LECA</name>
<dbReference type="InterPro" id="IPR016155">
    <property type="entry name" value="Mopterin_synth/thiamin_S_b"/>
</dbReference>
<feature type="modified residue" description="1-thioglycine; alternate" evidence="5">
    <location>
        <position position="101"/>
    </location>
</feature>
<keyword evidence="4 5" id="KW-0501">Molybdenum cofactor biosynthesis</keyword>
<comment type="subunit">
    <text evidence="5">Heterotetramer; composed of 2 small (MOCS2A) and 2 large (MOCS2B) subunits.</text>
</comment>
<keyword evidence="1 5" id="KW-0963">Cytoplasm</keyword>
<proteinExistence type="inferred from homology"/>
<evidence type="ECO:0000256" key="2">
    <source>
        <dbReference type="ARBA" id="ARBA00022553"/>
    </source>
</evidence>
<protein>
    <recommendedName>
        <fullName evidence="5">Molybdopterin synthase sulfur carrier subunit</fullName>
    </recommendedName>
    <alternativeName>
        <fullName evidence="5">Common component for nitrate reductase and xanthine dehydrogenase protein G</fullName>
    </alternativeName>
    <alternativeName>
        <fullName evidence="5">Molybdenum cofactor synthesis protein 2 small subunit</fullName>
    </alternativeName>
    <alternativeName>
        <fullName evidence="5">Molybdenum cofactor synthesis protein 2A</fullName>
    </alternativeName>
    <alternativeName>
        <fullName evidence="5">Sulfur carrier protein MOCS2A</fullName>
        <shortName evidence="5">MOCS2A</shortName>
    </alternativeName>
</protein>
<gene>
    <name evidence="5" type="primary">cnxG</name>
    <name evidence="6" type="ORF">ABVK25_002796</name>
</gene>
<sequence length="101" mass="10898">MSGKPPAGHFRLLYFASATSYTRKSSDDFPAPLPITDLPELLEKKYPGIEKAVLSSSAITVNLDYVDVKEEQQAATTSEESKPMVIQEGDEVAIIPPVSSG</sequence>
<keyword evidence="3 5" id="KW-0547">Nucleotide-binding</keyword>
<dbReference type="InterPro" id="IPR003749">
    <property type="entry name" value="ThiS/MoaD-like"/>
</dbReference>
<comment type="subcellular location">
    <subcellularLocation>
        <location evidence="5">Cytoplasm</location>
    </subcellularLocation>
</comment>
<dbReference type="InterPro" id="IPR044672">
    <property type="entry name" value="MOCS2A"/>
</dbReference>
<dbReference type="Gene3D" id="3.10.20.30">
    <property type="match status" value="1"/>
</dbReference>
<comment type="function">
    <text evidence="5">Acts as a sulfur carrier required for molybdopterin biosynthesis. Component of the molybdopterin synthase complex that catalyzes the conversion of precursor Z into molybdopterin by mediating the incorporation of 2 sulfur atoms into precursor Z to generate a dithiolene group. In the complex, serves as sulfur donor by being thiocarboxylated (-COSH) at its C-terminus by UBA4. After interaction with MOCS2B, the sulfur is then transferred to precursor Z to form molybdopterin.</text>
</comment>
<accession>A0ABR4BGV7</accession>